<evidence type="ECO:0000259" key="1">
    <source>
        <dbReference type="Pfam" id="PF13518"/>
    </source>
</evidence>
<gene>
    <name evidence="2" type="ORF">SAPIS_v1c06090</name>
</gene>
<keyword evidence="3" id="KW-1185">Reference proteome</keyword>
<dbReference type="AlphaFoldDB" id="V5RIR5"/>
<dbReference type="OrthoDB" id="389338at2"/>
<sequence length="117" mass="13804">MANLKGNKSNILNFDTKKELIIKHFDQNLSYKDLSKMCNISYSTVRRMCVDWEVFGDESLISKTGKHNKHNGKIRIKSKDPKDKKIAELNKKLKWLEMENEVLKKFNELMENSEKKL</sequence>
<dbReference type="PATRIC" id="fig|1276258.3.peg.618"/>
<dbReference type="EMBL" id="CP006682">
    <property type="protein sequence ID" value="AHB36454.1"/>
    <property type="molecule type" value="Genomic_DNA"/>
</dbReference>
<dbReference type="SUPFAM" id="SSF46689">
    <property type="entry name" value="Homeodomain-like"/>
    <property type="match status" value="1"/>
</dbReference>
<reference evidence="2 3" key="1">
    <citation type="journal article" date="2014" name="Genome Announc.">
        <title>Complete Genome Sequence of Spiroplasma apis B31T (ATCC 33834), a Bacterium Associated with May Disease of Honeybees (Apis mellifera).</title>
        <authorList>
            <person name="Ku C."/>
            <person name="Lo W.S."/>
            <person name="Chen L.L."/>
            <person name="Kuo C.H."/>
        </authorList>
    </citation>
    <scope>NUCLEOTIDE SEQUENCE [LARGE SCALE GENOMIC DNA]</scope>
    <source>
        <strain evidence="2">B31</strain>
    </source>
</reference>
<evidence type="ECO:0000313" key="2">
    <source>
        <dbReference type="EMBL" id="AHB36454.1"/>
    </source>
</evidence>
<protein>
    <recommendedName>
        <fullName evidence="1">Insertion element IS150 protein InsJ-like helix-turn-helix domain-containing protein</fullName>
    </recommendedName>
</protein>
<dbReference type="InterPro" id="IPR009057">
    <property type="entry name" value="Homeodomain-like_sf"/>
</dbReference>
<dbReference type="HOGENOM" id="CLU_2083372_0_0_14"/>
<accession>V5RIR5</accession>
<evidence type="ECO:0000313" key="3">
    <source>
        <dbReference type="Proteomes" id="UP000018550"/>
    </source>
</evidence>
<feature type="domain" description="Insertion element IS150 protein InsJ-like helix-turn-helix" evidence="1">
    <location>
        <begin position="18"/>
        <end position="63"/>
    </location>
</feature>
<dbReference type="RefSeq" id="WP_023789555.1">
    <property type="nucleotide sequence ID" value="NC_022998.1"/>
</dbReference>
<proteinExistence type="predicted"/>
<dbReference type="KEGG" id="sapi:SAPIS_v1c06090"/>
<dbReference type="Pfam" id="PF13518">
    <property type="entry name" value="HTH_28"/>
    <property type="match status" value="1"/>
</dbReference>
<organism evidence="2 3">
    <name type="scientific">Spiroplasma apis B31</name>
    <dbReference type="NCBI Taxonomy" id="1276258"/>
    <lineage>
        <taxon>Bacteria</taxon>
        <taxon>Bacillati</taxon>
        <taxon>Mycoplasmatota</taxon>
        <taxon>Mollicutes</taxon>
        <taxon>Entomoplasmatales</taxon>
        <taxon>Spiroplasmataceae</taxon>
        <taxon>Spiroplasma</taxon>
    </lineage>
</organism>
<dbReference type="Proteomes" id="UP000018550">
    <property type="component" value="Chromosome"/>
</dbReference>
<dbReference type="InterPro" id="IPR055247">
    <property type="entry name" value="InsJ-like_HTH"/>
</dbReference>
<name>V5RIR5_SPIAP</name>